<gene>
    <name evidence="1" type="ORF">FD35_GL002132</name>
</gene>
<name>A0A0R1RGK8_9LACO</name>
<dbReference type="AlphaFoldDB" id="A0A0R1RGK8"/>
<keyword evidence="2" id="KW-1185">Reference proteome</keyword>
<organism evidence="1 2">
    <name type="scientific">Furfurilactobacillus rossiae DSM 15814</name>
    <dbReference type="NCBI Taxonomy" id="1114972"/>
    <lineage>
        <taxon>Bacteria</taxon>
        <taxon>Bacillati</taxon>
        <taxon>Bacillota</taxon>
        <taxon>Bacilli</taxon>
        <taxon>Lactobacillales</taxon>
        <taxon>Lactobacillaceae</taxon>
        <taxon>Furfurilactobacillus</taxon>
    </lineage>
</organism>
<protein>
    <recommendedName>
        <fullName evidence="3">GyrI-like small molecule binding domain-containing protein</fullName>
    </recommendedName>
</protein>
<dbReference type="InterPro" id="IPR011256">
    <property type="entry name" value="Reg_factor_effector_dom_sf"/>
</dbReference>
<dbReference type="EMBL" id="AZFF01000005">
    <property type="protein sequence ID" value="KRL56093.1"/>
    <property type="molecule type" value="Genomic_DNA"/>
</dbReference>
<accession>A0A0R1RGK8</accession>
<dbReference type="RefSeq" id="WP_017262963.1">
    <property type="nucleotide sequence ID" value="NZ_AUAW01000006.1"/>
</dbReference>
<dbReference type="Proteomes" id="UP000051999">
    <property type="component" value="Unassembled WGS sequence"/>
</dbReference>
<dbReference type="Gene3D" id="3.20.80.10">
    <property type="entry name" value="Regulatory factor, effector binding domain"/>
    <property type="match status" value="1"/>
</dbReference>
<dbReference type="OrthoDB" id="4772335at2"/>
<reference evidence="1 2" key="1">
    <citation type="journal article" date="2015" name="Genome Announc.">
        <title>Expanding the biotechnology potential of lactobacilli through comparative genomics of 213 strains and associated genera.</title>
        <authorList>
            <person name="Sun Z."/>
            <person name="Harris H.M."/>
            <person name="McCann A."/>
            <person name="Guo C."/>
            <person name="Argimon S."/>
            <person name="Zhang W."/>
            <person name="Yang X."/>
            <person name="Jeffery I.B."/>
            <person name="Cooney J.C."/>
            <person name="Kagawa T.F."/>
            <person name="Liu W."/>
            <person name="Song Y."/>
            <person name="Salvetti E."/>
            <person name="Wrobel A."/>
            <person name="Rasinkangas P."/>
            <person name="Parkhill J."/>
            <person name="Rea M.C."/>
            <person name="O'Sullivan O."/>
            <person name="Ritari J."/>
            <person name="Douillard F.P."/>
            <person name="Paul Ross R."/>
            <person name="Yang R."/>
            <person name="Briner A.E."/>
            <person name="Felis G.E."/>
            <person name="de Vos W.M."/>
            <person name="Barrangou R."/>
            <person name="Klaenhammer T.R."/>
            <person name="Caufield P.W."/>
            <person name="Cui Y."/>
            <person name="Zhang H."/>
            <person name="O'Toole P.W."/>
        </authorList>
    </citation>
    <scope>NUCLEOTIDE SEQUENCE [LARGE SCALE GENOMIC DNA]</scope>
    <source>
        <strain evidence="1 2">DSM 15814</strain>
    </source>
</reference>
<proteinExistence type="predicted"/>
<evidence type="ECO:0000313" key="1">
    <source>
        <dbReference type="EMBL" id="KRL56093.1"/>
    </source>
</evidence>
<dbReference type="eggNOG" id="COG4832">
    <property type="taxonomic scope" value="Bacteria"/>
</dbReference>
<dbReference type="PATRIC" id="fig|1114972.6.peg.2179"/>
<comment type="caution">
    <text evidence="1">The sequence shown here is derived from an EMBL/GenBank/DDBJ whole genome shotgun (WGS) entry which is preliminary data.</text>
</comment>
<sequence>MINKEINWQADDPEEYTHDIDKGSIIDLPTRSYIVLSGVGKADPNNRDFTAKADALYKVADYLANAPDNNLEIEGYTPFKRYPLQAMWERVTPGRDAEWRYQLMIRQPAFITKEILQTAEFDITNVDQQYLWDIRMLHFSEGLEAQIGNNGVLTRIGPANIKLQKFIQDAGYRSVASESWHMELYLDDVVRTPGDQWHTILRNGIEPMDVSKVVETKIPIFKGSK</sequence>
<evidence type="ECO:0008006" key="3">
    <source>
        <dbReference type="Google" id="ProtNLM"/>
    </source>
</evidence>
<dbReference type="STRING" id="1114972.FD35_GL002132"/>
<evidence type="ECO:0000313" key="2">
    <source>
        <dbReference type="Proteomes" id="UP000051999"/>
    </source>
</evidence>